<dbReference type="InterPro" id="IPR011051">
    <property type="entry name" value="RmlC_Cupin_sf"/>
</dbReference>
<dbReference type="Gene3D" id="2.60.120.10">
    <property type="entry name" value="Jelly Rolls"/>
    <property type="match status" value="1"/>
</dbReference>
<accession>A0A6J4U4X8</accession>
<dbReference type="InterPro" id="IPR014710">
    <property type="entry name" value="RmlC-like_jellyroll"/>
</dbReference>
<sequence>MHRLFPIVTLLLVLSLLLPTVSAQDGGPPPGGFEIAPGVTAEALAFVEGRDEPSLYRLTFAPDTTYAIEPVPSISLGVLESGSLSFTLDVPVTVTRAGAVDDPGEAIAADEEFTLEAGDYTVLPPMAGGEIRNDGTEPAAVIVADIVPAAAGTPAATPAATPTT</sequence>
<dbReference type="SUPFAM" id="SSF51182">
    <property type="entry name" value="RmlC-like cupins"/>
    <property type="match status" value="1"/>
</dbReference>
<name>A0A6J4U4X8_9BACT</name>
<keyword evidence="1" id="KW-0732">Signal</keyword>
<evidence type="ECO:0000313" key="2">
    <source>
        <dbReference type="EMBL" id="CAA9541068.1"/>
    </source>
</evidence>
<organism evidence="2">
    <name type="scientific">uncultured Thermomicrobiales bacterium</name>
    <dbReference type="NCBI Taxonomy" id="1645740"/>
    <lineage>
        <taxon>Bacteria</taxon>
        <taxon>Pseudomonadati</taxon>
        <taxon>Thermomicrobiota</taxon>
        <taxon>Thermomicrobia</taxon>
        <taxon>Thermomicrobiales</taxon>
        <taxon>environmental samples</taxon>
    </lineage>
</organism>
<feature type="signal peptide" evidence="1">
    <location>
        <begin position="1"/>
        <end position="23"/>
    </location>
</feature>
<dbReference type="EMBL" id="CADCWK010000002">
    <property type="protein sequence ID" value="CAA9541068.1"/>
    <property type="molecule type" value="Genomic_DNA"/>
</dbReference>
<evidence type="ECO:0000256" key="1">
    <source>
        <dbReference type="SAM" id="SignalP"/>
    </source>
</evidence>
<protein>
    <submittedName>
        <fullName evidence="2">Uncharacterized protein</fullName>
    </submittedName>
</protein>
<reference evidence="2" key="1">
    <citation type="submission" date="2020-02" db="EMBL/GenBank/DDBJ databases">
        <authorList>
            <person name="Meier V. D."/>
        </authorList>
    </citation>
    <scope>NUCLEOTIDE SEQUENCE</scope>
    <source>
        <strain evidence="2">AVDCRST_MAG33</strain>
    </source>
</reference>
<gene>
    <name evidence="2" type="ORF">AVDCRST_MAG33-18</name>
</gene>
<dbReference type="AlphaFoldDB" id="A0A6J4U4X8"/>
<feature type="chain" id="PRO_5026928865" evidence="1">
    <location>
        <begin position="24"/>
        <end position="164"/>
    </location>
</feature>
<proteinExistence type="predicted"/>